<dbReference type="GO" id="GO:0016787">
    <property type="term" value="F:hydrolase activity"/>
    <property type="evidence" value="ECO:0007669"/>
    <property type="project" value="UniProtKB-UniRule"/>
</dbReference>
<dbReference type="Pfam" id="PF12850">
    <property type="entry name" value="Metallophos_2"/>
    <property type="match status" value="1"/>
</dbReference>
<comment type="caution">
    <text evidence="4">The sequence shown here is derived from an EMBL/GenBank/DDBJ whole genome shotgun (WGS) entry which is preliminary data.</text>
</comment>
<comment type="cofactor">
    <cofactor evidence="2">
        <name>a divalent metal cation</name>
        <dbReference type="ChEBI" id="CHEBI:60240"/>
    </cofactor>
</comment>
<organism evidence="4 5">
    <name type="scientific">Jeotgalibacillus proteolyticus</name>
    <dbReference type="NCBI Taxonomy" id="2082395"/>
    <lineage>
        <taxon>Bacteria</taxon>
        <taxon>Bacillati</taxon>
        <taxon>Bacillota</taxon>
        <taxon>Bacilli</taxon>
        <taxon>Bacillales</taxon>
        <taxon>Caryophanaceae</taxon>
        <taxon>Jeotgalibacillus</taxon>
    </lineage>
</organism>
<evidence type="ECO:0000313" key="4">
    <source>
        <dbReference type="EMBL" id="PPA71569.1"/>
    </source>
</evidence>
<sequence length="167" mass="18876">MKILVVSDNHSDTERIVELKQRYEGEVDAMLHCGDSELPFNSKEMQNFVKVRGNCDFDSSYPEDEVINVQGTVILLTHGHLYGVKQSLDRIHYRAEEAQASIICFGHSHSLGAEIKDGRLFINPGSILLPRDRTEASYAIIEKNGEAVSVQFWDEKHREITAWSGSL</sequence>
<proteinExistence type="inferred from homology"/>
<comment type="similarity">
    <text evidence="1 2">Belongs to the metallophosphoesterase superfamily. YfcE family.</text>
</comment>
<dbReference type="InterPro" id="IPR024654">
    <property type="entry name" value="Calcineurin-like_PHP_lpxH"/>
</dbReference>
<evidence type="ECO:0000259" key="3">
    <source>
        <dbReference type="Pfam" id="PF12850"/>
    </source>
</evidence>
<dbReference type="OrthoDB" id="9800565at2"/>
<keyword evidence="5" id="KW-1185">Reference proteome</keyword>
<reference evidence="4 5" key="1">
    <citation type="submission" date="2018-02" db="EMBL/GenBank/DDBJ databases">
        <title>Jeotgalibacillus proteolyticum sp. nov. a protease producing bacterium isolated from ocean sediments of Laizhou Bay.</title>
        <authorList>
            <person name="Li Y."/>
        </authorList>
    </citation>
    <scope>NUCLEOTIDE SEQUENCE [LARGE SCALE GENOMIC DNA]</scope>
    <source>
        <strain evidence="4 5">22-7</strain>
    </source>
</reference>
<dbReference type="AlphaFoldDB" id="A0A2S5GF08"/>
<dbReference type="PANTHER" id="PTHR11124">
    <property type="entry name" value="VACUOLAR SORTING PROTEIN VPS29"/>
    <property type="match status" value="1"/>
</dbReference>
<name>A0A2S5GF08_9BACL</name>
<dbReference type="NCBIfam" id="TIGR00040">
    <property type="entry name" value="yfcE"/>
    <property type="match status" value="1"/>
</dbReference>
<gene>
    <name evidence="4" type="ORF">C4B60_05780</name>
</gene>
<dbReference type="InterPro" id="IPR041802">
    <property type="entry name" value="MPP_YfcE"/>
</dbReference>
<evidence type="ECO:0000313" key="5">
    <source>
        <dbReference type="Proteomes" id="UP000239047"/>
    </source>
</evidence>
<evidence type="ECO:0000256" key="2">
    <source>
        <dbReference type="RuleBase" id="RU362039"/>
    </source>
</evidence>
<dbReference type="InterPro" id="IPR000979">
    <property type="entry name" value="Phosphodiesterase_MJ0936/Vps29"/>
</dbReference>
<dbReference type="RefSeq" id="WP_104057058.1">
    <property type="nucleotide sequence ID" value="NZ_PREZ01000002.1"/>
</dbReference>
<evidence type="ECO:0000256" key="1">
    <source>
        <dbReference type="ARBA" id="ARBA00008950"/>
    </source>
</evidence>
<keyword evidence="2" id="KW-0479">Metal-binding</keyword>
<dbReference type="GO" id="GO:0046872">
    <property type="term" value="F:metal ion binding"/>
    <property type="evidence" value="ECO:0007669"/>
    <property type="project" value="UniProtKB-KW"/>
</dbReference>
<dbReference type="SUPFAM" id="SSF56300">
    <property type="entry name" value="Metallo-dependent phosphatases"/>
    <property type="match status" value="1"/>
</dbReference>
<dbReference type="InterPro" id="IPR029052">
    <property type="entry name" value="Metallo-depent_PP-like"/>
</dbReference>
<accession>A0A2S5GF08</accession>
<dbReference type="Proteomes" id="UP000239047">
    <property type="component" value="Unassembled WGS sequence"/>
</dbReference>
<protein>
    <recommendedName>
        <fullName evidence="2">Phosphoesterase</fullName>
        <ecNumber evidence="2">3.1.4.-</ecNumber>
    </recommendedName>
</protein>
<dbReference type="Gene3D" id="3.60.21.10">
    <property type="match status" value="1"/>
</dbReference>
<dbReference type="EC" id="3.1.4.-" evidence="2"/>
<dbReference type="CDD" id="cd00841">
    <property type="entry name" value="MPP_YfcE"/>
    <property type="match status" value="1"/>
</dbReference>
<feature type="domain" description="Calcineurin-like phosphoesterase" evidence="3">
    <location>
        <begin position="1"/>
        <end position="142"/>
    </location>
</feature>
<dbReference type="EMBL" id="PREZ01000002">
    <property type="protein sequence ID" value="PPA71569.1"/>
    <property type="molecule type" value="Genomic_DNA"/>
</dbReference>